<evidence type="ECO:0000259" key="7">
    <source>
        <dbReference type="PROSITE" id="PS50048"/>
    </source>
</evidence>
<dbReference type="InterPro" id="IPR036047">
    <property type="entry name" value="F-box-like_dom_sf"/>
</dbReference>
<sequence length="1412" mass="155139">MPATSSSPTSSALSEDSAADRNPSSSSTHRDPRNHSVLGSTSPPTTTSDVPSPQDAHPSLASEDASGKRKSSSTNPPGRRIRPKIALDPSQPPTALGKPRARVYVACNQCRTRKTRCDGAKPVCFHCRKRPPENGESCSYEAQPKRRGQDKAPGGRKRKRLESGASHSANVHGSDSEGSSTSGTSRSARGNCEPMQLVASYDNFPELWSDDSFTEYDPFGIDLNAVLDPPSTGNLWDLLPQQEEEAEPIPARPSLQFTRETWWDALLAFYASDDTAHPVEPGTLTVEQRSMTVRRIVTDLRALFHSSIYWVSFINIPRFFDNLLDPTRRAALQPSLLLSALAIGTLAQSSEAENGAPGRARALKLLDLADSTLQASLASGWVDFGLVQASWLIVYFEMQSHPLHSMERGQSSLLLLDSLLRLFSLTTLDAEIKKPSSATTLPGSFASSGSRSALNPALNPYSNDTIAQLHNSSNTAPYTAPLAPSVQSSTAVSAMSSLLGIPLPDPLVHSGPSCSGPFPKCRCSEFTIDRSWPSVLGFAPGWTGMMMWPTGLSEGEFRKEECRRLVWASIMMTASLNSYTSVTCEIEKSRLFIKDPRHIALLFPGESLSLAGTPVPNDNVWTLYLRAMLLLHSCVRMRADPTMGDAERAQFAMKAWLEIDALESALDHHSCGLERMTGFQAREMLFSARMCVSHEFQRYIPRVTTNGSQLFYRDKAEGWLAHRMALSERVWNQVMKGEHEPAMDFRKPVLIYWFMSHIVKALVLWKADPTLTIALEASKTFAKRAEYIMMFWPSAGQRRDWQDLRHRSKALILVTTNARIAPAAAGYRGDARVCIHAQQSERLVGNVDHDKEAVRSGGLVSGANTDVYGHAFHVRPCANSCDISDSQAVPLRCATITRTTTFPVMASLVHNPLHPNLLSDVVCDIAQRKHPMSIEELYAVQETLLTALSLVHEVVNSRRCSVSRLPPEIIAHIFSFVPGRLPHVGTSSAHSQARQTYDLIPLTHVCQRWRAIALGTSSLWSSVSETSTSYSATRHLRSRARRAPLTIFVDRPRQSTAMTDLLAHDGAGVVELSLNGLQDLSARELASELLAFPAHRLERAVVRHKGRRFIPDAPGQEVKPVVELWSGVAPRLKSLDLFDVPFLPSNALERLTDLTLSYEHVSTEWTVCDLFDFLSKAPSLEHVRLRGLPSDLHLRHSFTPAPISLPSLKILDIGNCRGRCSPMPLIQLLLSHINVPITASIRVHGVDACNASRLLSPLLTPGGESRLDLDMSFSALTMTVTRSSSATFSLELSTAGASKLALEDAVKSFVSECSPVRELAVSSQRAWSVWCDPDVLLSALPQLETLYISDQLLVPELLDALSPSRPGECFCHELKTVRLPPLQDPILLQQWSSASAGRSAQSPHGRFTITAL</sequence>
<dbReference type="Gene3D" id="3.80.10.10">
    <property type="entry name" value="Ribonuclease Inhibitor"/>
    <property type="match status" value="1"/>
</dbReference>
<dbReference type="Pfam" id="PF00172">
    <property type="entry name" value="Zn_clus"/>
    <property type="match status" value="1"/>
</dbReference>
<evidence type="ECO:0000256" key="3">
    <source>
        <dbReference type="ARBA" id="ARBA00023015"/>
    </source>
</evidence>
<dbReference type="GO" id="GO:0005634">
    <property type="term" value="C:nucleus"/>
    <property type="evidence" value="ECO:0007669"/>
    <property type="project" value="UniProtKB-SubCell"/>
</dbReference>
<dbReference type="Gene3D" id="1.20.1280.50">
    <property type="match status" value="1"/>
</dbReference>
<dbReference type="InterPro" id="IPR001138">
    <property type="entry name" value="Zn2Cys6_DnaBD"/>
</dbReference>
<evidence type="ECO:0000256" key="4">
    <source>
        <dbReference type="ARBA" id="ARBA00023163"/>
    </source>
</evidence>
<name>A0AAD7U2R8_9APHY</name>
<dbReference type="InterPro" id="IPR036864">
    <property type="entry name" value="Zn2-C6_fun-type_DNA-bd_sf"/>
</dbReference>
<reference evidence="8" key="1">
    <citation type="submission" date="2022-11" db="EMBL/GenBank/DDBJ databases">
        <title>Genome Sequence of Cubamyces cubensis.</title>
        <authorList>
            <person name="Buettner E."/>
        </authorList>
    </citation>
    <scope>NUCLEOTIDE SEQUENCE</scope>
    <source>
        <strain evidence="8">MPL-01</strain>
    </source>
</reference>
<dbReference type="PANTHER" id="PTHR47338">
    <property type="entry name" value="ZN(II)2CYS6 TRANSCRIPTION FACTOR (EUROFUNG)-RELATED"/>
    <property type="match status" value="1"/>
</dbReference>
<feature type="compositionally biased region" description="Low complexity" evidence="6">
    <location>
        <begin position="1"/>
        <end position="12"/>
    </location>
</feature>
<dbReference type="Proteomes" id="UP001215151">
    <property type="component" value="Unassembled WGS sequence"/>
</dbReference>
<proteinExistence type="predicted"/>
<protein>
    <recommendedName>
        <fullName evidence="7">Zn(2)-C6 fungal-type domain-containing protein</fullName>
    </recommendedName>
</protein>
<dbReference type="SUPFAM" id="SSF81383">
    <property type="entry name" value="F-box domain"/>
    <property type="match status" value="1"/>
</dbReference>
<dbReference type="PROSITE" id="PS50048">
    <property type="entry name" value="ZN2_CY6_FUNGAL_2"/>
    <property type="match status" value="1"/>
</dbReference>
<feature type="region of interest" description="Disordered" evidence="6">
    <location>
        <begin position="1"/>
        <end position="97"/>
    </location>
</feature>
<dbReference type="Gene3D" id="4.10.240.10">
    <property type="entry name" value="Zn(2)-C6 fungal-type DNA-binding domain"/>
    <property type="match status" value="1"/>
</dbReference>
<keyword evidence="2" id="KW-0479">Metal-binding</keyword>
<dbReference type="GO" id="GO:0000981">
    <property type="term" value="F:DNA-binding transcription factor activity, RNA polymerase II-specific"/>
    <property type="evidence" value="ECO:0007669"/>
    <property type="project" value="InterPro"/>
</dbReference>
<organism evidence="8 9">
    <name type="scientific">Trametes cubensis</name>
    <dbReference type="NCBI Taxonomy" id="1111947"/>
    <lineage>
        <taxon>Eukaryota</taxon>
        <taxon>Fungi</taxon>
        <taxon>Dikarya</taxon>
        <taxon>Basidiomycota</taxon>
        <taxon>Agaricomycotina</taxon>
        <taxon>Agaricomycetes</taxon>
        <taxon>Polyporales</taxon>
        <taxon>Polyporaceae</taxon>
        <taxon>Trametes</taxon>
    </lineage>
</organism>
<feature type="region of interest" description="Disordered" evidence="6">
    <location>
        <begin position="123"/>
        <end position="191"/>
    </location>
</feature>
<dbReference type="SMART" id="SM00066">
    <property type="entry name" value="GAL4"/>
    <property type="match status" value="1"/>
</dbReference>
<keyword evidence="9" id="KW-1185">Reference proteome</keyword>
<keyword evidence="5" id="KW-0539">Nucleus</keyword>
<evidence type="ECO:0000256" key="5">
    <source>
        <dbReference type="ARBA" id="ARBA00023242"/>
    </source>
</evidence>
<evidence type="ECO:0000256" key="6">
    <source>
        <dbReference type="SAM" id="MobiDB-lite"/>
    </source>
</evidence>
<feature type="compositionally biased region" description="Low complexity" evidence="6">
    <location>
        <begin position="176"/>
        <end position="190"/>
    </location>
</feature>
<dbReference type="InterPro" id="IPR050815">
    <property type="entry name" value="TF_fung"/>
</dbReference>
<accession>A0AAD7U2R8</accession>
<dbReference type="SUPFAM" id="SSF52047">
    <property type="entry name" value="RNI-like"/>
    <property type="match status" value="1"/>
</dbReference>
<gene>
    <name evidence="8" type="ORF">ONZ51_g807</name>
</gene>
<dbReference type="EMBL" id="JAPEVG010000010">
    <property type="protein sequence ID" value="KAJ8496951.1"/>
    <property type="molecule type" value="Genomic_DNA"/>
</dbReference>
<dbReference type="SUPFAM" id="SSF57701">
    <property type="entry name" value="Zn2/Cys6 DNA-binding domain"/>
    <property type="match status" value="1"/>
</dbReference>
<dbReference type="InterPro" id="IPR001810">
    <property type="entry name" value="F-box_dom"/>
</dbReference>
<evidence type="ECO:0000313" key="9">
    <source>
        <dbReference type="Proteomes" id="UP001215151"/>
    </source>
</evidence>
<dbReference type="Pfam" id="PF12937">
    <property type="entry name" value="F-box-like"/>
    <property type="match status" value="1"/>
</dbReference>
<keyword evidence="4" id="KW-0804">Transcription</keyword>
<feature type="compositionally biased region" description="Low complexity" evidence="6">
    <location>
        <begin position="40"/>
        <end position="53"/>
    </location>
</feature>
<dbReference type="PANTHER" id="PTHR47338:SF5">
    <property type="entry name" value="ZN(II)2CYS6 TRANSCRIPTION FACTOR (EUROFUNG)"/>
    <property type="match status" value="1"/>
</dbReference>
<evidence type="ECO:0000256" key="1">
    <source>
        <dbReference type="ARBA" id="ARBA00004123"/>
    </source>
</evidence>
<dbReference type="CDD" id="cd00067">
    <property type="entry name" value="GAL4"/>
    <property type="match status" value="1"/>
</dbReference>
<dbReference type="InterPro" id="IPR032675">
    <property type="entry name" value="LRR_dom_sf"/>
</dbReference>
<comment type="subcellular location">
    <subcellularLocation>
        <location evidence="1">Nucleus</location>
    </subcellularLocation>
</comment>
<evidence type="ECO:0000256" key="2">
    <source>
        <dbReference type="ARBA" id="ARBA00022723"/>
    </source>
</evidence>
<feature type="domain" description="Zn(2)-C6 fungal-type" evidence="7">
    <location>
        <begin position="106"/>
        <end position="140"/>
    </location>
</feature>
<keyword evidence="3" id="KW-0805">Transcription regulation</keyword>
<evidence type="ECO:0000313" key="8">
    <source>
        <dbReference type="EMBL" id="KAJ8496951.1"/>
    </source>
</evidence>
<dbReference type="GO" id="GO:0008270">
    <property type="term" value="F:zinc ion binding"/>
    <property type="evidence" value="ECO:0007669"/>
    <property type="project" value="InterPro"/>
</dbReference>
<comment type="caution">
    <text evidence="8">The sequence shown here is derived from an EMBL/GenBank/DDBJ whole genome shotgun (WGS) entry which is preliminary data.</text>
</comment>